<evidence type="ECO:0000256" key="1">
    <source>
        <dbReference type="ARBA" id="ARBA00011046"/>
    </source>
</evidence>
<dbReference type="AlphaFoldDB" id="A0A0F7EJ55"/>
<dbReference type="GO" id="GO:0045892">
    <property type="term" value="P:negative regulation of DNA-templated transcription"/>
    <property type="evidence" value="ECO:0007669"/>
    <property type="project" value="InterPro"/>
</dbReference>
<protein>
    <submittedName>
        <fullName evidence="5">Beta-lactamase</fullName>
    </submittedName>
</protein>
<dbReference type="Pfam" id="PF03965">
    <property type="entry name" value="Penicillinase_R"/>
    <property type="match status" value="1"/>
</dbReference>
<organism evidence="5">
    <name type="scientific">Brevibacillus laterosporus</name>
    <name type="common">Bacillus laterosporus</name>
    <dbReference type="NCBI Taxonomy" id="1465"/>
    <lineage>
        <taxon>Bacteria</taxon>
        <taxon>Bacillati</taxon>
        <taxon>Bacillota</taxon>
        <taxon>Bacilli</taxon>
        <taxon>Bacillales</taxon>
        <taxon>Paenibacillaceae</taxon>
        <taxon>Brevibacillus</taxon>
    </lineage>
</organism>
<evidence type="ECO:0000256" key="3">
    <source>
        <dbReference type="ARBA" id="ARBA00023125"/>
    </source>
</evidence>
<keyword evidence="2" id="KW-0805">Transcription regulation</keyword>
<sequence length="127" mass="14810">MTTIPKISEAEWEIMKIIWTDNPITAENIIHVLPNDIMWTEQTVRTFLNRLLKKKAIGYHKSGRSYAYYPLVSEKECRRAESESFLKRVFNGAAGMMVTNFLEDADLSEKEINDLQKILQDKQKKNT</sequence>
<comment type="similarity">
    <text evidence="1">Belongs to the BlaI transcriptional regulatory family.</text>
</comment>
<dbReference type="PIRSF" id="PIRSF019455">
    <property type="entry name" value="CopR_AtkY"/>
    <property type="match status" value="1"/>
</dbReference>
<name>A0A0F7EJ55_BRELA</name>
<accession>A0A0F7EJ55</accession>
<dbReference type="EMBL" id="CP011076">
    <property type="protein sequence ID" value="AKF96087.1"/>
    <property type="molecule type" value="Genomic_DNA"/>
</dbReference>
<gene>
    <name evidence="5" type="ORF">EX87_21275</name>
</gene>
<keyword evidence="3" id="KW-0238">DNA-binding</keyword>
<proteinExistence type="inferred from homology"/>
<dbReference type="Gene3D" id="1.10.4040.10">
    <property type="entry name" value="Penicillinase repressor domain"/>
    <property type="match status" value="1"/>
</dbReference>
<dbReference type="InterPro" id="IPR036388">
    <property type="entry name" value="WH-like_DNA-bd_sf"/>
</dbReference>
<dbReference type="SUPFAM" id="SSF46785">
    <property type="entry name" value="Winged helix' DNA-binding domain"/>
    <property type="match status" value="1"/>
</dbReference>
<dbReference type="RefSeq" id="WP_031415366.1">
    <property type="nucleotide sequence ID" value="NZ_CP011076.1"/>
</dbReference>
<reference evidence="5" key="1">
    <citation type="submission" date="2015-03" db="EMBL/GenBank/DDBJ databases">
        <title>MIGS Cultured Bacterial/Archaeal sample from Brevibacillus laterosporus.</title>
        <authorList>
            <person name="Zeng D."/>
            <person name="Zhu L."/>
            <person name="Dong G."/>
            <person name="Ye W."/>
            <person name="Ren D."/>
            <person name="Wu L."/>
            <person name="Xu J."/>
            <person name="Li G."/>
            <person name="Guo L."/>
        </authorList>
    </citation>
    <scope>NUCLEOTIDE SEQUENCE</scope>
    <source>
        <strain evidence="5">B9</strain>
        <plasmid evidence="5">unnamed2</plasmid>
    </source>
</reference>
<evidence type="ECO:0000256" key="4">
    <source>
        <dbReference type="ARBA" id="ARBA00023163"/>
    </source>
</evidence>
<evidence type="ECO:0000313" key="5">
    <source>
        <dbReference type="EMBL" id="AKF96087.1"/>
    </source>
</evidence>
<dbReference type="Gene3D" id="1.10.10.10">
    <property type="entry name" value="Winged helix-like DNA-binding domain superfamily/Winged helix DNA-binding domain"/>
    <property type="match status" value="1"/>
</dbReference>
<dbReference type="InterPro" id="IPR036390">
    <property type="entry name" value="WH_DNA-bd_sf"/>
</dbReference>
<evidence type="ECO:0000256" key="2">
    <source>
        <dbReference type="ARBA" id="ARBA00023015"/>
    </source>
</evidence>
<keyword evidence="5" id="KW-0614">Plasmid</keyword>
<dbReference type="GO" id="GO:0003677">
    <property type="term" value="F:DNA binding"/>
    <property type="evidence" value="ECO:0007669"/>
    <property type="project" value="UniProtKB-KW"/>
</dbReference>
<keyword evidence="4" id="KW-0804">Transcription</keyword>
<dbReference type="InterPro" id="IPR005650">
    <property type="entry name" value="BlaI_family"/>
</dbReference>
<geneLocation type="plasmid" evidence="5">
    <name>unnamed2</name>
</geneLocation>